<dbReference type="EMBL" id="MN593216">
    <property type="protein sequence ID" value="QIV66968.1"/>
    <property type="molecule type" value="Genomic_DNA"/>
</dbReference>
<reference evidence="5 9" key="3">
    <citation type="submission" date="2015-08" db="EMBL/GenBank/DDBJ databases">
        <authorList>
            <person name="Babu N.S."/>
            <person name="Beckwith C.J."/>
            <person name="Beseler K.G."/>
            <person name="Brison A."/>
            <person name="Carone J.V."/>
            <person name="Caskin T.P."/>
            <person name="Diamond M."/>
            <person name="Durham M.E."/>
            <person name="Foxe J.M."/>
            <person name="Go M."/>
            <person name="Henderson B.A."/>
            <person name="Jones I.B."/>
            <person name="McGettigan J.A."/>
            <person name="Micheletti S.J."/>
            <person name="Nasrallah M.E."/>
            <person name="Ortiz D."/>
            <person name="Piller C.R."/>
            <person name="Privatt S.R."/>
            <person name="Schneider S.L."/>
            <person name="Sharp S."/>
            <person name="Smith T.C."/>
            <person name="Stanton J.D."/>
            <person name="Ullery H.E."/>
            <person name="Wilson R.J."/>
            <person name="Serrano M.G."/>
            <person name="Buck G."/>
            <person name="Lee V."/>
            <person name="Wang Y."/>
            <person name="Carvalho R."/>
            <person name="Voegtly L."/>
            <person name="Shi R."/>
            <person name="Duckworth R."/>
            <person name="Johnson A."/>
            <person name="Loviza R."/>
            <person name="Walstead R."/>
            <person name="Shah Z."/>
            <person name="Kiflezghi M."/>
            <person name="Wade K."/>
            <person name="Ball S.L."/>
            <person name="Bradley K.W."/>
            <person name="Asai D.J."/>
            <person name="Bowman C.A."/>
            <person name="Russell D.A."/>
            <person name="Pope W.H."/>
            <person name="Jacobs-Sera D."/>
            <person name="Hendrix R.W."/>
            <person name="Hatfull G.F."/>
        </authorList>
    </citation>
    <scope>NUCLEOTIDE SEQUENCE [LARGE SCALE GENOMIC DNA]</scope>
    <source>
        <strain evidence="5">SY</strain>
    </source>
</reference>
<sequence length="486" mass="55241">MEMSIPKPKLSAMKQFLGDIGRSLLTGDNNIVQVGSGGDGVDPESGSSEVPLKDCCSSKVPLKDCCSSEVPLKDKEKCGLPEPDFYNVEDDKQFLLDDQSPNHHEPEKGPGKLSDDDKRCILKTIGYDDSLVESALRDPRLDSMDVSYNEERRSKDRRYHSLYFMLFDVFMTLLLGTMIVSLRREAAAFTLMVVLLVAFRKFMNHDIWTLRFNVNLMGVFCFSLALFTVGTMLIVAGIRVAVIFTDPGNFRLISETVRIDHVQYVIPMSLGMAGISAIFRGLGSLQGNREYRKDLNVTTCSIFSKFAIYTEREKTVYYGCSKFTMYGLLSVVQLLYMGIFLIGLYWVRIDTHMYSTVIMVVATVFMLMFPLETVFIFPRSHIMRELYVSVSWILSGIITVNALFELYGICKIFTAIKDDSPISMYNMLAERCILIAIMMSACLMLMFTILILGYLVYEYQPKHPDHKPSWVIEGLYHRLKTLNAKD</sequence>
<feature type="transmembrane region" description="Helical" evidence="2">
    <location>
        <begin position="386"/>
        <end position="404"/>
    </location>
</feature>
<dbReference type="EMBL" id="JQ815364">
    <property type="protein sequence ID" value="AFJ20577.1"/>
    <property type="molecule type" value="Genomic_DNA"/>
</dbReference>
<keyword evidence="2" id="KW-0472">Membrane</keyword>
<reference evidence="3 7" key="1">
    <citation type="journal article" date="2013" name="J. Virol.">
        <title>Comparative genomics of carp herpesviruses.</title>
        <authorList>
            <person name="Davison A.J."/>
            <person name="Kurobe T."/>
            <person name="Gatherer D."/>
            <person name="Cunningham C."/>
            <person name="Korf I."/>
            <person name="Fukuda H."/>
            <person name="Hedrick R.P."/>
            <person name="Waltzek T.B."/>
        </authorList>
    </citation>
    <scope>NUCLEOTIDE SEQUENCE [LARGE SCALE GENOMIC DNA]</scope>
    <source>
        <strain evidence="3">ST-J1</strain>
    </source>
</reference>
<feature type="transmembrane region" description="Helical" evidence="2">
    <location>
        <begin position="162"/>
        <end position="180"/>
    </location>
</feature>
<gene>
    <name evidence="3" type="ORF">CyHV2_ORF152A</name>
</gene>
<dbReference type="Proteomes" id="UP000101183">
    <property type="component" value="Segment"/>
</dbReference>
<evidence type="ECO:0000313" key="3">
    <source>
        <dbReference type="EMBL" id="AFJ20577.1"/>
    </source>
</evidence>
<evidence type="ECO:0000313" key="4">
    <source>
        <dbReference type="EMBL" id="AKC02093.1"/>
    </source>
</evidence>
<dbReference type="Proteomes" id="UP000142765">
    <property type="component" value="Segment"/>
</dbReference>
<dbReference type="Proteomes" id="UP000126788">
    <property type="component" value="Genome"/>
</dbReference>
<feature type="transmembrane region" description="Helical" evidence="2">
    <location>
        <begin position="353"/>
        <end position="377"/>
    </location>
</feature>
<feature type="transmembrane region" description="Helical" evidence="2">
    <location>
        <begin position="186"/>
        <end position="203"/>
    </location>
</feature>
<dbReference type="EMBL" id="KM200722">
    <property type="protein sequence ID" value="AKC02093.1"/>
    <property type="molecule type" value="Genomic_DNA"/>
</dbReference>
<dbReference type="KEGG" id="vg:14011384"/>
<evidence type="ECO:0000313" key="7">
    <source>
        <dbReference type="Proteomes" id="UP000101183"/>
    </source>
</evidence>
<protein>
    <submittedName>
        <fullName evidence="5">Membrane ORF152A</fullName>
    </submittedName>
    <submittedName>
        <fullName evidence="3">Membrane protein ORF152A</fullName>
    </submittedName>
</protein>
<feature type="transmembrane region" description="Helical" evidence="2">
    <location>
        <begin position="323"/>
        <end position="347"/>
    </location>
</feature>
<evidence type="ECO:0000313" key="8">
    <source>
        <dbReference type="Proteomes" id="UP000126788"/>
    </source>
</evidence>
<feature type="transmembrane region" description="Helical" evidence="2">
    <location>
        <begin position="215"/>
        <end position="244"/>
    </location>
</feature>
<dbReference type="GeneID" id="14011384"/>
<name>K7PCF0_CYHV2</name>
<feature type="region of interest" description="Disordered" evidence="1">
    <location>
        <begin position="96"/>
        <end position="116"/>
    </location>
</feature>
<evidence type="ECO:0000256" key="2">
    <source>
        <dbReference type="SAM" id="Phobius"/>
    </source>
</evidence>
<keyword evidence="7" id="KW-1185">Reference proteome</keyword>
<evidence type="ECO:0000313" key="6">
    <source>
        <dbReference type="EMBL" id="QIV66968.1"/>
    </source>
</evidence>
<reference evidence="6" key="4">
    <citation type="submission" date="2019-10" db="EMBL/GenBank/DDBJ databases">
        <title>The complete genome of Cyprinid herpesvirus 2, a new strain isolated from Allogynogenetic crucian carp.</title>
        <authorList>
            <person name="Jiang Y."/>
            <person name="Wang H."/>
            <person name="Lu L."/>
        </authorList>
    </citation>
    <scope>NUCLEOTIDE SEQUENCE</scope>
    <source>
        <strain evidence="6">YC-01</strain>
    </source>
</reference>
<feature type="transmembrane region" description="Helical" evidence="2">
    <location>
        <begin position="433"/>
        <end position="457"/>
    </location>
</feature>
<keyword evidence="2" id="KW-0812">Transmembrane</keyword>
<accession>K7PCF0</accession>
<keyword evidence="2" id="KW-1133">Transmembrane helix</keyword>
<organism evidence="3 7">
    <name type="scientific">Cyprinid herpesvirus 2</name>
    <name type="common">CyHV-2</name>
    <dbReference type="NCBI Taxonomy" id="317878"/>
    <lineage>
        <taxon>Viruses</taxon>
        <taxon>Duplodnaviria</taxon>
        <taxon>Heunggongvirae</taxon>
        <taxon>Peploviricota</taxon>
        <taxon>Herviviricetes</taxon>
        <taxon>Herpesvirales</taxon>
        <taxon>Alloherpesviridae</taxon>
        <taxon>Cyvirus</taxon>
        <taxon>Cyvirus cyprinidallo2</taxon>
    </lineage>
</organism>
<evidence type="ECO:0000313" key="5">
    <source>
        <dbReference type="EMBL" id="AMB21721.1"/>
    </source>
</evidence>
<proteinExistence type="predicted"/>
<dbReference type="EMBL" id="KT387800">
    <property type="protein sequence ID" value="AMB21721.1"/>
    <property type="molecule type" value="Genomic_DNA"/>
</dbReference>
<dbReference type="SMR" id="K7PCF0"/>
<reference evidence="4" key="2">
    <citation type="journal article" date="2015" name="Can. J. Microbiol.">
        <title>Characterization and Prevalence of A New Fatal Genotype CyHV-2 in Mainland China.</title>
        <authorList>
            <person name="Li L."/>
            <person name="Luo Y."/>
            <person name="Gao Z."/>
            <person name="Huang J."/>
            <person name="Zheng X."/>
            <person name="Nie H."/>
            <person name="Zhang J."/>
            <person name="Lin L."/>
            <person name="Yuan J."/>
        </authorList>
    </citation>
    <scope>NUCLEOTIDE SEQUENCE [LARGE SCALE GENOMIC DNA]</scope>
    <source>
        <strain evidence="4">SY-C1</strain>
    </source>
</reference>
<dbReference type="RefSeq" id="YP_007003971.1">
    <property type="nucleotide sequence ID" value="NC_019495.1"/>
</dbReference>
<evidence type="ECO:0000256" key="1">
    <source>
        <dbReference type="SAM" id="MobiDB-lite"/>
    </source>
</evidence>
<evidence type="ECO:0000313" key="9">
    <source>
        <dbReference type="Proteomes" id="UP000142765"/>
    </source>
</evidence>
<reference evidence="8" key="5">
    <citation type="journal article" date="2022" name="Can. J. Microbiol.">
        <title>Characterization and Prevalence of A New Fatal Genotype CyHV-2 in Mainland China.</title>
        <authorList>
            <person name="Li L."/>
            <person name="Luo Y."/>
            <person name="Gao Z."/>
            <person name="Huang J."/>
            <person name="Zheng X."/>
            <person name="Nie H."/>
            <person name="Zhang J."/>
            <person name="Lin L."/>
            <person name="Yuan J."/>
        </authorList>
    </citation>
    <scope>NUCLEOTIDE SEQUENCE [LARGE SCALE GENOMIC DNA]</scope>
</reference>